<dbReference type="PANTHER" id="PTHR36932">
    <property type="entry name" value="CAPSULAR POLYSACCHARIDE BIOSYNTHESIS PROTEIN"/>
    <property type="match status" value="1"/>
</dbReference>
<name>A0A0A3IEY2_9BACI</name>
<evidence type="ECO:0000313" key="3">
    <source>
        <dbReference type="Proteomes" id="UP000030437"/>
    </source>
</evidence>
<dbReference type="Pfam" id="PF00501">
    <property type="entry name" value="AMP-binding"/>
    <property type="match status" value="1"/>
</dbReference>
<reference evidence="2 3" key="1">
    <citation type="submission" date="2014-02" db="EMBL/GenBank/DDBJ databases">
        <title>Draft genome sequence of Lysinibacillus odysseyi NBRC 100172.</title>
        <authorList>
            <person name="Zhang F."/>
            <person name="Wang G."/>
            <person name="Zhang L."/>
        </authorList>
    </citation>
    <scope>NUCLEOTIDE SEQUENCE [LARGE SCALE GENOMIC DNA]</scope>
    <source>
        <strain evidence="2 3">NBRC 100172</strain>
    </source>
</reference>
<dbReference type="InterPro" id="IPR042099">
    <property type="entry name" value="ANL_N_sf"/>
</dbReference>
<dbReference type="RefSeq" id="WP_036156346.1">
    <property type="nucleotide sequence ID" value="NZ_AVCX01000003.1"/>
</dbReference>
<dbReference type="AlphaFoldDB" id="A0A0A3IEY2"/>
<gene>
    <name evidence="2" type="ORF">CD32_15750</name>
</gene>
<dbReference type="PANTHER" id="PTHR36932:SF1">
    <property type="entry name" value="CAPSULAR POLYSACCHARIDE BIOSYNTHESIS PROTEIN"/>
    <property type="match status" value="1"/>
</dbReference>
<dbReference type="OrthoDB" id="580775at2"/>
<proteinExistence type="predicted"/>
<keyword evidence="3" id="KW-1185">Reference proteome</keyword>
<sequence length="393" mass="44359">MDKNKYIEAAKRSPFYQSLFSNGQQPVWNDIPFTTKQQLREADPYELLGTSFQNVVTYHETSGTTGKPSSSWFSYNDIDVEADVLNRSALAFTENDLILNRFPFAIALPAFLVYWAAQKARAGFISADQWNEVAPLPRVLDIMEKTKPTVLTLGPTELMNLYYVAKKLNKPLPTERLRAIVVAGELVTPARKRYMEQCWGVPIYLFYGSTETGGIFVSCENGHFHLTHPSINVEVVDDKGQPAGENVVGSCVISTAREGMPLLRYFNEDYIEIKQAQACSCGCSSPILVHYGRKDDLLNINGQEKSLYDIHEIVYSLSSVPYIWKLQQRGEDLYFLAQYEEEVNIAAVQQELSVALGKEVRVEQTIIVPTDSLIPNKPAGKFYYIEKLEDAHI</sequence>
<dbReference type="Gene3D" id="3.40.50.12780">
    <property type="entry name" value="N-terminal domain of ligase-like"/>
    <property type="match status" value="1"/>
</dbReference>
<accession>A0A0A3IEY2</accession>
<dbReference type="STRING" id="1220589.CD32_15750"/>
<protein>
    <recommendedName>
        <fullName evidence="1">AMP-dependent synthetase/ligase domain-containing protein</fullName>
    </recommendedName>
</protein>
<dbReference type="EMBL" id="JPVP01000058">
    <property type="protein sequence ID" value="KGR83296.1"/>
    <property type="molecule type" value="Genomic_DNA"/>
</dbReference>
<dbReference type="Proteomes" id="UP000030437">
    <property type="component" value="Unassembled WGS sequence"/>
</dbReference>
<dbReference type="eggNOG" id="COG1541">
    <property type="taxonomic scope" value="Bacteria"/>
</dbReference>
<evidence type="ECO:0000259" key="1">
    <source>
        <dbReference type="Pfam" id="PF00501"/>
    </source>
</evidence>
<feature type="domain" description="AMP-dependent synthetase/ligase" evidence="1">
    <location>
        <begin position="61"/>
        <end position="254"/>
    </location>
</feature>
<evidence type="ECO:0000313" key="2">
    <source>
        <dbReference type="EMBL" id="KGR83296.1"/>
    </source>
</evidence>
<comment type="caution">
    <text evidence="2">The sequence shown here is derived from an EMBL/GenBank/DDBJ whole genome shotgun (WGS) entry which is preliminary data.</text>
</comment>
<dbReference type="SUPFAM" id="SSF56801">
    <property type="entry name" value="Acetyl-CoA synthetase-like"/>
    <property type="match status" value="1"/>
</dbReference>
<dbReference type="InterPro" id="IPR053158">
    <property type="entry name" value="CapK_Type1_Caps_Biosynth"/>
</dbReference>
<organism evidence="2 3">
    <name type="scientific">Lysinibacillus odysseyi 34hs-1 = NBRC 100172</name>
    <dbReference type="NCBI Taxonomy" id="1220589"/>
    <lineage>
        <taxon>Bacteria</taxon>
        <taxon>Bacillati</taxon>
        <taxon>Bacillota</taxon>
        <taxon>Bacilli</taxon>
        <taxon>Bacillales</taxon>
        <taxon>Bacillaceae</taxon>
        <taxon>Lysinibacillus</taxon>
    </lineage>
</organism>
<dbReference type="InterPro" id="IPR000873">
    <property type="entry name" value="AMP-dep_synth/lig_dom"/>
</dbReference>